<comment type="caution">
    <text evidence="6">The sequence shown here is derived from an EMBL/GenBank/DDBJ whole genome shotgun (WGS) entry which is preliminary data.</text>
</comment>
<dbReference type="Proteomes" id="UP000275281">
    <property type="component" value="Unassembled WGS sequence"/>
</dbReference>
<dbReference type="GO" id="GO:1902201">
    <property type="term" value="P:negative regulation of bacterial-type flagellum-dependent cell motility"/>
    <property type="evidence" value="ECO:0007669"/>
    <property type="project" value="TreeGrafter"/>
</dbReference>
<dbReference type="GO" id="GO:0052621">
    <property type="term" value="F:diguanylate cyclase activity"/>
    <property type="evidence" value="ECO:0007669"/>
    <property type="project" value="UniProtKB-EC"/>
</dbReference>
<dbReference type="GO" id="GO:0005886">
    <property type="term" value="C:plasma membrane"/>
    <property type="evidence" value="ECO:0007669"/>
    <property type="project" value="TreeGrafter"/>
</dbReference>
<comment type="catalytic activity">
    <reaction evidence="3">
        <text>2 GTP = 3',3'-c-di-GMP + 2 diphosphate</text>
        <dbReference type="Rhea" id="RHEA:24898"/>
        <dbReference type="ChEBI" id="CHEBI:33019"/>
        <dbReference type="ChEBI" id="CHEBI:37565"/>
        <dbReference type="ChEBI" id="CHEBI:58805"/>
        <dbReference type="EC" id="2.7.7.65"/>
    </reaction>
</comment>
<feature type="transmembrane region" description="Helical" evidence="4">
    <location>
        <begin position="81"/>
        <end position="105"/>
    </location>
</feature>
<dbReference type="InterPro" id="IPR000160">
    <property type="entry name" value="GGDEF_dom"/>
</dbReference>
<feature type="domain" description="GGDEF" evidence="5">
    <location>
        <begin position="237"/>
        <end position="372"/>
    </location>
</feature>
<feature type="transmembrane region" description="Helical" evidence="4">
    <location>
        <begin position="139"/>
        <end position="155"/>
    </location>
</feature>
<reference evidence="6 7" key="1">
    <citation type="submission" date="2018-11" db="EMBL/GenBank/DDBJ databases">
        <authorList>
            <person name="Ye M.-Q."/>
            <person name="Du Z.-J."/>
        </authorList>
    </citation>
    <scope>NUCLEOTIDE SEQUENCE [LARGE SCALE GENOMIC DNA]</scope>
    <source>
        <strain evidence="6 7">U0105</strain>
    </source>
</reference>
<feature type="transmembrane region" description="Helical" evidence="4">
    <location>
        <begin position="161"/>
        <end position="181"/>
    </location>
</feature>
<dbReference type="FunFam" id="3.30.70.270:FF:000001">
    <property type="entry name" value="Diguanylate cyclase domain protein"/>
    <property type="match status" value="1"/>
</dbReference>
<dbReference type="AlphaFoldDB" id="A0A3N5Z7K2"/>
<evidence type="ECO:0000256" key="4">
    <source>
        <dbReference type="SAM" id="Phobius"/>
    </source>
</evidence>
<keyword evidence="7" id="KW-1185">Reference proteome</keyword>
<evidence type="ECO:0000313" key="7">
    <source>
        <dbReference type="Proteomes" id="UP000275281"/>
    </source>
</evidence>
<dbReference type="SUPFAM" id="SSF55073">
    <property type="entry name" value="Nucleotide cyclase"/>
    <property type="match status" value="1"/>
</dbReference>
<keyword evidence="4" id="KW-0812">Transmembrane</keyword>
<dbReference type="PANTHER" id="PTHR45138:SF9">
    <property type="entry name" value="DIGUANYLATE CYCLASE DGCM-RELATED"/>
    <property type="match status" value="1"/>
</dbReference>
<dbReference type="GO" id="GO:0043709">
    <property type="term" value="P:cell adhesion involved in single-species biofilm formation"/>
    <property type="evidence" value="ECO:0007669"/>
    <property type="project" value="TreeGrafter"/>
</dbReference>
<name>A0A3N5Z7K2_9ALTE</name>
<dbReference type="EC" id="2.7.7.65" evidence="2"/>
<gene>
    <name evidence="6" type="ORF">DRW07_17955</name>
</gene>
<evidence type="ECO:0000256" key="3">
    <source>
        <dbReference type="ARBA" id="ARBA00034247"/>
    </source>
</evidence>
<dbReference type="PANTHER" id="PTHR45138">
    <property type="entry name" value="REGULATORY COMPONENTS OF SENSORY TRANSDUCTION SYSTEM"/>
    <property type="match status" value="1"/>
</dbReference>
<keyword evidence="4" id="KW-0472">Membrane</keyword>
<dbReference type="InterPro" id="IPR050469">
    <property type="entry name" value="Diguanylate_Cyclase"/>
</dbReference>
<dbReference type="EMBL" id="RPOK01000007">
    <property type="protein sequence ID" value="RPJ64808.1"/>
    <property type="molecule type" value="Genomic_DNA"/>
</dbReference>
<protein>
    <recommendedName>
        <fullName evidence="2">diguanylate cyclase</fullName>
        <ecNumber evidence="2">2.7.7.65</ecNumber>
    </recommendedName>
</protein>
<dbReference type="Gene3D" id="3.30.70.270">
    <property type="match status" value="1"/>
</dbReference>
<feature type="transmembrane region" description="Helical" evidence="4">
    <location>
        <begin position="111"/>
        <end position="132"/>
    </location>
</feature>
<dbReference type="InterPro" id="IPR043128">
    <property type="entry name" value="Rev_trsase/Diguanyl_cyclase"/>
</dbReference>
<organism evidence="6 7">
    <name type="scientific">Alteromonas sediminis</name>
    <dbReference type="NCBI Taxonomy" id="2259342"/>
    <lineage>
        <taxon>Bacteria</taxon>
        <taxon>Pseudomonadati</taxon>
        <taxon>Pseudomonadota</taxon>
        <taxon>Gammaproteobacteria</taxon>
        <taxon>Alteromonadales</taxon>
        <taxon>Alteromonadaceae</taxon>
        <taxon>Alteromonas/Salinimonas group</taxon>
        <taxon>Alteromonas</taxon>
    </lineage>
</organism>
<proteinExistence type="predicted"/>
<comment type="cofactor">
    <cofactor evidence="1">
        <name>Mg(2+)</name>
        <dbReference type="ChEBI" id="CHEBI:18420"/>
    </cofactor>
</comment>
<dbReference type="OrthoDB" id="9803824at2"/>
<dbReference type="Pfam" id="PF00990">
    <property type="entry name" value="GGDEF"/>
    <property type="match status" value="1"/>
</dbReference>
<evidence type="ECO:0000313" key="6">
    <source>
        <dbReference type="EMBL" id="RPJ64808.1"/>
    </source>
</evidence>
<dbReference type="NCBIfam" id="TIGR00254">
    <property type="entry name" value="GGDEF"/>
    <property type="match status" value="1"/>
</dbReference>
<dbReference type="InterPro" id="IPR029787">
    <property type="entry name" value="Nucleotide_cyclase"/>
</dbReference>
<feature type="transmembrane region" description="Helical" evidence="4">
    <location>
        <begin position="25"/>
        <end position="43"/>
    </location>
</feature>
<sequence>MHPEQTTQLHFQALFDLTMRAKAGIFIYLAVWVVFVVGFDFWANSPMFVMVNSGLILFMFVARLIHLAYVKRANKYTTDFLYQLLIGFILLSASHWGVMSAFILIEFKDSNAYQFILIVLAALAMGGASALSISNTVRYFYPLALYAPAFFVFFIERDPLSTIYGICMLLSYAYVIAASKYSRDNYWSAIRNHLIAEERASELEKLSTTDQLTQLKNRMYFDAEFEQEWSRSFRLKSPMSVIMLDFDHFKSLNDTYGHLFGDEVLRQASSLISNELKRPTDCIARYGGEEFVALLPNTDASGARTLGERLRKAVESMALTHQGKPVTVTCSVGGASAVPSHDIEKTDVIKQADSALYEAKKMGRNRYVAFDELAGPN</sequence>
<evidence type="ECO:0000256" key="2">
    <source>
        <dbReference type="ARBA" id="ARBA00012528"/>
    </source>
</evidence>
<accession>A0A3N5Z7K2</accession>
<dbReference type="SMART" id="SM00267">
    <property type="entry name" value="GGDEF"/>
    <property type="match status" value="1"/>
</dbReference>
<keyword evidence="4" id="KW-1133">Transmembrane helix</keyword>
<evidence type="ECO:0000256" key="1">
    <source>
        <dbReference type="ARBA" id="ARBA00001946"/>
    </source>
</evidence>
<dbReference type="PROSITE" id="PS50887">
    <property type="entry name" value="GGDEF"/>
    <property type="match status" value="1"/>
</dbReference>
<feature type="transmembrane region" description="Helical" evidence="4">
    <location>
        <begin position="49"/>
        <end position="69"/>
    </location>
</feature>
<evidence type="ECO:0000259" key="5">
    <source>
        <dbReference type="PROSITE" id="PS50887"/>
    </source>
</evidence>
<dbReference type="RefSeq" id="WP_124029330.1">
    <property type="nucleotide sequence ID" value="NZ_JBHRSN010000012.1"/>
</dbReference>
<dbReference type="CDD" id="cd01949">
    <property type="entry name" value="GGDEF"/>
    <property type="match status" value="1"/>
</dbReference>